<dbReference type="SMART" id="SM00267">
    <property type="entry name" value="GGDEF"/>
    <property type="match status" value="1"/>
</dbReference>
<keyword evidence="4" id="KW-1185">Reference proteome</keyword>
<feature type="transmembrane region" description="Helical" evidence="1">
    <location>
        <begin position="224"/>
        <end position="243"/>
    </location>
</feature>
<protein>
    <submittedName>
        <fullName evidence="3">Diguanylate cyclase</fullName>
    </submittedName>
</protein>
<dbReference type="Pfam" id="PF00990">
    <property type="entry name" value="GGDEF"/>
    <property type="match status" value="1"/>
</dbReference>
<dbReference type="InterPro" id="IPR043128">
    <property type="entry name" value="Rev_trsase/Diguanyl_cyclase"/>
</dbReference>
<dbReference type="Proteomes" id="UP000663802">
    <property type="component" value="Unassembled WGS sequence"/>
</dbReference>
<feature type="transmembrane region" description="Helical" evidence="1">
    <location>
        <begin position="199"/>
        <end position="217"/>
    </location>
</feature>
<feature type="domain" description="GGDEF" evidence="2">
    <location>
        <begin position="446"/>
        <end position="572"/>
    </location>
</feature>
<sequence length="572" mass="66041">MRKIITSILLIFLLLIVMLYIYKGNISDVKAVKGVIDFSNYDFDKKQITSLDGQWELYNNELLEPQQLENRSTNNYLTIPNELKEQFNGQATGYMTLRLKIKAEDTIVYGFRIKRLLSASKVWVNGILQGKVGTVGKSYNEEKAIYLPTYSYFTAKDGNINIVIQTSNYRDLFPVIRSMEFGKKDNIMNQFLLDAGVDLVIIGALLILQLLNLSLFVRLKYNKAFLYFSILCLFVQLRCLFLNERIIVRFFPNMPYELLSKTAALTYYLWVPIYVIFIKEIFKDLPPKLTKLSWAFSLSFTIICLMTNNTFYDSLSYIGEAILAIIIISMLIFLINKVKVKERHSEISFVAFFFIMITSINDIFVNNGVSYARYGFQVGMFIFAILEAYMLTVKYSEEITKVEKLKSDTKVIYEQSIRDGLTNVFNRGYIEKVLDNVIDDYKKYNNKFSVLMIDIDHFKSINDNFGHPYGDKILIEISGVIKNTLRSTDYIGRYGGEEFIIILPNTSKDKAKELAECIRDNIKDISLENGTSVTVSGGLYENNTYMKQMCIEIVDRLLYKAKNSGRNKIIVE</sequence>
<organism evidence="3 4">
    <name type="scientific">Clostridium zeae</name>
    <dbReference type="NCBI Taxonomy" id="2759022"/>
    <lineage>
        <taxon>Bacteria</taxon>
        <taxon>Bacillati</taxon>
        <taxon>Bacillota</taxon>
        <taxon>Clostridia</taxon>
        <taxon>Eubacteriales</taxon>
        <taxon>Clostridiaceae</taxon>
        <taxon>Clostridium</taxon>
    </lineage>
</organism>
<dbReference type="InterPro" id="IPR050469">
    <property type="entry name" value="Diguanylate_Cyclase"/>
</dbReference>
<comment type="caution">
    <text evidence="3">The sequence shown here is derived from an EMBL/GenBank/DDBJ whole genome shotgun (WGS) entry which is preliminary data.</text>
</comment>
<keyword evidence="1" id="KW-1133">Transmembrane helix</keyword>
<dbReference type="Pfam" id="PF07695">
    <property type="entry name" value="7TMR-DISM_7TM"/>
    <property type="match status" value="1"/>
</dbReference>
<evidence type="ECO:0000256" key="1">
    <source>
        <dbReference type="SAM" id="Phobius"/>
    </source>
</evidence>
<name>A0ABQ1EFH2_9CLOT</name>
<dbReference type="PROSITE" id="PS50887">
    <property type="entry name" value="GGDEF"/>
    <property type="match status" value="1"/>
</dbReference>
<dbReference type="InterPro" id="IPR029787">
    <property type="entry name" value="Nucleotide_cyclase"/>
</dbReference>
<evidence type="ECO:0000259" key="2">
    <source>
        <dbReference type="PROSITE" id="PS50887"/>
    </source>
</evidence>
<dbReference type="InterPro" id="IPR011623">
    <property type="entry name" value="7TMR_DISM_rcpt_extracell_dom1"/>
</dbReference>
<dbReference type="SUPFAM" id="SSF55073">
    <property type="entry name" value="Nucleotide cyclase"/>
    <property type="match status" value="1"/>
</dbReference>
<proteinExistence type="predicted"/>
<gene>
    <name evidence="3" type="ORF">CSC2_39440</name>
</gene>
<reference evidence="3 4" key="1">
    <citation type="journal article" date="2021" name="Int. J. Syst. Evol. Microbiol.">
        <title>Clostridium zeae sp. nov., isolated from corn silage.</title>
        <authorList>
            <person name="Kobayashi H."/>
            <person name="Tanizawa Y."/>
            <person name="Yagura M."/>
            <person name="Sakamoto M."/>
            <person name="Ohkuma M."/>
            <person name="Tohno M."/>
        </authorList>
    </citation>
    <scope>NUCLEOTIDE SEQUENCE [LARGE SCALE GENOMIC DNA]</scope>
    <source>
        <strain evidence="3 4">CSC2</strain>
    </source>
</reference>
<feature type="transmembrane region" description="Helical" evidence="1">
    <location>
        <begin position="347"/>
        <end position="365"/>
    </location>
</feature>
<feature type="transmembrane region" description="Helical" evidence="1">
    <location>
        <begin position="294"/>
        <end position="311"/>
    </location>
</feature>
<evidence type="ECO:0000313" key="3">
    <source>
        <dbReference type="EMBL" id="GFZ33418.1"/>
    </source>
</evidence>
<keyword evidence="1" id="KW-0472">Membrane</keyword>
<dbReference type="EMBL" id="BMBA01000005">
    <property type="protein sequence ID" value="GFZ33418.1"/>
    <property type="molecule type" value="Genomic_DNA"/>
</dbReference>
<dbReference type="NCBIfam" id="TIGR00254">
    <property type="entry name" value="GGDEF"/>
    <property type="match status" value="1"/>
</dbReference>
<dbReference type="Gene3D" id="3.30.70.270">
    <property type="match status" value="1"/>
</dbReference>
<accession>A0ABQ1EFH2</accession>
<dbReference type="PANTHER" id="PTHR45138:SF9">
    <property type="entry name" value="DIGUANYLATE CYCLASE DGCM-RELATED"/>
    <property type="match status" value="1"/>
</dbReference>
<keyword evidence="1" id="KW-0812">Transmembrane</keyword>
<feature type="transmembrane region" description="Helical" evidence="1">
    <location>
        <begin position="263"/>
        <end position="282"/>
    </location>
</feature>
<evidence type="ECO:0000313" key="4">
    <source>
        <dbReference type="Proteomes" id="UP000663802"/>
    </source>
</evidence>
<feature type="transmembrane region" description="Helical" evidence="1">
    <location>
        <begin position="371"/>
        <end position="391"/>
    </location>
</feature>
<feature type="transmembrane region" description="Helical" evidence="1">
    <location>
        <begin position="317"/>
        <end position="335"/>
    </location>
</feature>
<dbReference type="RefSeq" id="WP_206871638.1">
    <property type="nucleotide sequence ID" value="NZ_BMBA01000005.1"/>
</dbReference>
<dbReference type="PANTHER" id="PTHR45138">
    <property type="entry name" value="REGULATORY COMPONENTS OF SENSORY TRANSDUCTION SYSTEM"/>
    <property type="match status" value="1"/>
</dbReference>
<dbReference type="InterPro" id="IPR000160">
    <property type="entry name" value="GGDEF_dom"/>
</dbReference>
<dbReference type="CDD" id="cd01949">
    <property type="entry name" value="GGDEF"/>
    <property type="match status" value="1"/>
</dbReference>